<keyword evidence="1" id="KW-0812">Transmembrane</keyword>
<evidence type="ECO:0000313" key="4">
    <source>
        <dbReference type="Proteomes" id="UP001265259"/>
    </source>
</evidence>
<feature type="transmembrane region" description="Helical" evidence="1">
    <location>
        <begin position="107"/>
        <end position="133"/>
    </location>
</feature>
<evidence type="ECO:0000259" key="2">
    <source>
        <dbReference type="Pfam" id="PF01970"/>
    </source>
</evidence>
<organism evidence="3 4">
    <name type="scientific">Tropicimonas omnivorans</name>
    <dbReference type="NCBI Taxonomy" id="3075590"/>
    <lineage>
        <taxon>Bacteria</taxon>
        <taxon>Pseudomonadati</taxon>
        <taxon>Pseudomonadota</taxon>
        <taxon>Alphaproteobacteria</taxon>
        <taxon>Rhodobacterales</taxon>
        <taxon>Roseobacteraceae</taxon>
        <taxon>Tropicimonas</taxon>
    </lineage>
</organism>
<dbReference type="PANTHER" id="PTHR35342:SF5">
    <property type="entry name" value="TRICARBOXYLIC TRANSPORT PROTEIN"/>
    <property type="match status" value="1"/>
</dbReference>
<evidence type="ECO:0000313" key="3">
    <source>
        <dbReference type="EMBL" id="MDT0684573.1"/>
    </source>
</evidence>
<evidence type="ECO:0000256" key="1">
    <source>
        <dbReference type="SAM" id="Phobius"/>
    </source>
</evidence>
<reference evidence="3 4" key="1">
    <citation type="submission" date="2023-09" db="EMBL/GenBank/DDBJ databases">
        <authorList>
            <person name="Rey-Velasco X."/>
        </authorList>
    </citation>
    <scope>NUCLEOTIDE SEQUENCE [LARGE SCALE GENOMIC DNA]</scope>
    <source>
        <strain evidence="3 4">F158</strain>
    </source>
</reference>
<proteinExistence type="predicted"/>
<sequence length="501" mass="52323">MAEILLASAGLVFTPYVLTVIFAASVFGIFVGAIPGLSATMATALLVPLTFAMDPVPALGAIIATSAMALFAGDIPAALLRMPGTPSSAAYVDDIHGMTRKGESAKGLTACLIFSALGGLFATVVLIIGAPLLSRFAAQFSSDEYFWLATLGLSCAVIIFAGSPLKGFISLLIGLLIATVGTDLSTGSTRYTFGITELQSGIGFIPALIGMFAFAEILRFALSRDEIVVPHEAQKHSGLGHIKGLLRTYWLPNLRGSLVGTMTGVLPGAGGGVATWISYGIGKRFAKPAAKGEEEDKLGAVVEASSANNSSLAGAWIPTLVFGIPGDAITAVVVGVLLMKGISPGPLVFTQNADMAYALFIVFLLANILMIPLGLIAIRFAGSIMRIPREALMPVILLLSIVGAFAVSNSTFDVGVMLALGVLAFFMERYGFPVAPTILAIVLAPILEKNMLMSLMKARGDLTGLVDRPIAIVLALVTVAIWITPLVSVLRKRQRSRPQTS</sequence>
<keyword evidence="1" id="KW-0472">Membrane</keyword>
<feature type="transmembrane region" description="Helical" evidence="1">
    <location>
        <begin position="198"/>
        <end position="222"/>
    </location>
</feature>
<feature type="transmembrane region" description="Helical" evidence="1">
    <location>
        <begin position="315"/>
        <end position="337"/>
    </location>
</feature>
<feature type="transmembrane region" description="Helical" evidence="1">
    <location>
        <begin position="168"/>
        <end position="186"/>
    </location>
</feature>
<comment type="caution">
    <text evidence="3">The sequence shown here is derived from an EMBL/GenBank/DDBJ whole genome shotgun (WGS) entry which is preliminary data.</text>
</comment>
<dbReference type="Pfam" id="PF01970">
    <property type="entry name" value="TctA"/>
    <property type="match status" value="1"/>
</dbReference>
<feature type="transmembrane region" description="Helical" evidence="1">
    <location>
        <begin position="430"/>
        <end position="448"/>
    </location>
</feature>
<name>A0ABU3DLJ5_9RHOB</name>
<feature type="domain" description="DUF112" evidence="2">
    <location>
        <begin position="18"/>
        <end position="439"/>
    </location>
</feature>
<accession>A0ABU3DLJ5</accession>
<feature type="transmembrane region" description="Helical" evidence="1">
    <location>
        <begin position="58"/>
        <end position="79"/>
    </location>
</feature>
<dbReference type="EMBL" id="JAVRHL010000006">
    <property type="protein sequence ID" value="MDT0684573.1"/>
    <property type="molecule type" value="Genomic_DNA"/>
</dbReference>
<protein>
    <submittedName>
        <fullName evidence="3">Tripartite tricarboxylate transporter permease</fullName>
    </submittedName>
</protein>
<feature type="transmembrane region" description="Helical" evidence="1">
    <location>
        <begin position="258"/>
        <end position="281"/>
    </location>
</feature>
<gene>
    <name evidence="3" type="ORF">RM543_18070</name>
</gene>
<dbReference type="InterPro" id="IPR002823">
    <property type="entry name" value="DUF112_TM"/>
</dbReference>
<feature type="transmembrane region" description="Helical" evidence="1">
    <location>
        <begin position="357"/>
        <end position="380"/>
    </location>
</feature>
<keyword evidence="4" id="KW-1185">Reference proteome</keyword>
<dbReference type="Proteomes" id="UP001265259">
    <property type="component" value="Unassembled WGS sequence"/>
</dbReference>
<keyword evidence="1" id="KW-1133">Transmembrane helix</keyword>
<dbReference type="RefSeq" id="WP_311694198.1">
    <property type="nucleotide sequence ID" value="NZ_JAVRHL010000006.1"/>
</dbReference>
<dbReference type="PANTHER" id="PTHR35342">
    <property type="entry name" value="TRICARBOXYLIC TRANSPORT PROTEIN"/>
    <property type="match status" value="1"/>
</dbReference>
<feature type="transmembrane region" description="Helical" evidence="1">
    <location>
        <begin position="145"/>
        <end position="162"/>
    </location>
</feature>
<feature type="transmembrane region" description="Helical" evidence="1">
    <location>
        <begin position="469"/>
        <end position="490"/>
    </location>
</feature>